<dbReference type="CDD" id="cd06174">
    <property type="entry name" value="MFS"/>
    <property type="match status" value="1"/>
</dbReference>
<evidence type="ECO:0000256" key="2">
    <source>
        <dbReference type="SAM" id="Phobius"/>
    </source>
</evidence>
<dbReference type="EMBL" id="LT594501">
    <property type="protein sequence ID" value="SBT71927.1"/>
    <property type="molecule type" value="Genomic_DNA"/>
</dbReference>
<feature type="transmembrane region" description="Helical" evidence="2">
    <location>
        <begin position="648"/>
        <end position="668"/>
    </location>
</feature>
<proteinExistence type="predicted"/>
<feature type="transmembrane region" description="Helical" evidence="2">
    <location>
        <begin position="615"/>
        <end position="636"/>
    </location>
</feature>
<accession>A0A1C3KE97</accession>
<dbReference type="AlphaFoldDB" id="A0A1C3KE97"/>
<feature type="transmembrane region" description="Helical" evidence="2">
    <location>
        <begin position="30"/>
        <end position="48"/>
    </location>
</feature>
<feature type="compositionally biased region" description="Basic and acidic residues" evidence="1">
    <location>
        <begin position="245"/>
        <end position="260"/>
    </location>
</feature>
<evidence type="ECO:0000256" key="1">
    <source>
        <dbReference type="SAM" id="MobiDB-lite"/>
    </source>
</evidence>
<feature type="transmembrane region" description="Helical" evidence="2">
    <location>
        <begin position="91"/>
        <end position="115"/>
    </location>
</feature>
<dbReference type="Proteomes" id="UP000219799">
    <property type="component" value="Chromosome 13"/>
</dbReference>
<feature type="compositionally biased region" description="Basic and acidic residues" evidence="1">
    <location>
        <begin position="190"/>
        <end position="234"/>
    </location>
</feature>
<feature type="transmembrane region" description="Helical" evidence="2">
    <location>
        <begin position="1116"/>
        <end position="1137"/>
    </location>
</feature>
<keyword evidence="2" id="KW-0812">Transmembrane</keyword>
<sequence length="1183" mass="139100">MNIQSASTDEESHSCYIKLKDETYKAFTKVNVLLFCYCCFIICTWYINMVCLYPLKVDDYYFILHFLLQGIGSVLIGLLSDLYGRKRCLNISFAILFVIFILNFVTVKPSLFLFYHKSKSLNSILQRGYYNDQIKYNDKTFLNNYLGDHNFIMNNGAQLGISSKYMKRAKEGNTNERIACRVISSKRNEQNEKCELDKQNERSELDKQNERSELDKQNERSELDKQNELDEKYAPSKHSNTNNSRNEESEKSHISKDNKTEIVYPVKVTNRRSFNSAVNIKTSESNKLKKYHLSVGSNRSLIDHLNAQSSIHKGVLVDSIRSKGHHIVASSAQTKRNTSYSKKGSSNYLSFIHNNPSYYNVFYNSSNTNKSLSEDIYSNHKIHDSKDFMKDDNKHDDILNTTNDQYEEKKKRKNNVIFRNIYNKLVRHITNDLNENFKNKLFNKKYYQRLIGTCIRNNLNNNFSNNYDSLFDINQYMHIMKKKNNFYKNMNKKNVNTLNSSLANTINNNFCNNIEKVCTRKMISIYHEREKMNRESQAVVHFDYPPRMEDNLPQYNIPFEILNDDKDTYEDSSSQFWKTIYCFLTCAGGFFTKGVSNILCIIITENIKTSYKSKAVCLIFIIEKCLFILTRLLFLLNHLCNFYLLYKVNVLFCALLTLMMILILNMFFDGFNMSMLRQQKDNLQKLYSKYYSTHGGAYNGVHDSKYNSSYHSDSASNLCSSNERMECKKNLINRERTSTEKKMAQMGIIDVMDGMNQIGKEQNTLNNLFNCKNTNQPFDKHRNGGACVPFDIINFYETSKKFPECTEALMKNERQEGNRMMGGIHINADHEVDRNKNVHPNSSLNKPIYSTNMVSNNQRTNNSSTYSSNNFAIFELHCNTDMEMIKGKYCIKYDDILKGTFNFEKKEEICLLFKLHRNEEFLKYKENLQKNKKFYVYLQWISYTLKAHRYLISAFCLLYYLFNFLYISFFIIYNIFIYDVKGAIHFYSFNNSFLILNSVILIFYFLLYYQFNNIVLKMLYIFGLLVITFFSFAYLIFINTISSYNMLPWDKAYIVYTMVFYLFLLIPNISLFTFFINCTHTICKGFLLGLFVLFGNLGFITYAIIKFFIISKYLTLFNLIFSCIICILSSVIIILFIPHFSLSIDYHVIDTSYFHHFLFYMYTRKTIPPHFANIPRACEAYGS</sequence>
<feature type="transmembrane region" description="Helical" evidence="2">
    <location>
        <begin position="1087"/>
        <end position="1110"/>
    </location>
</feature>
<dbReference type="VEuPathDB" id="PlasmoDB:PmUG01_13013700"/>
<gene>
    <name evidence="3" type="primary">PmlGA01_130006200</name>
    <name evidence="3" type="ORF">PMLGA01_130006200</name>
</gene>
<feature type="transmembrane region" description="Helical" evidence="2">
    <location>
        <begin position="1053"/>
        <end position="1075"/>
    </location>
</feature>
<feature type="transmembrane region" description="Helical" evidence="2">
    <location>
        <begin position="1019"/>
        <end position="1041"/>
    </location>
</feature>
<evidence type="ECO:0000313" key="3">
    <source>
        <dbReference type="EMBL" id="SBT71927.1"/>
    </source>
</evidence>
<feature type="transmembrane region" description="Helical" evidence="2">
    <location>
        <begin position="576"/>
        <end position="603"/>
    </location>
</feature>
<keyword evidence="2" id="KW-1133">Transmembrane helix</keyword>
<feature type="transmembrane region" description="Helical" evidence="2">
    <location>
        <begin position="60"/>
        <end position="79"/>
    </location>
</feature>
<name>A0A1C3KE97_PLAMA</name>
<feature type="transmembrane region" description="Helical" evidence="2">
    <location>
        <begin position="984"/>
        <end position="1007"/>
    </location>
</feature>
<feature type="region of interest" description="Disordered" evidence="1">
    <location>
        <begin position="190"/>
        <end position="262"/>
    </location>
</feature>
<dbReference type="SUPFAM" id="SSF103473">
    <property type="entry name" value="MFS general substrate transporter"/>
    <property type="match status" value="1"/>
</dbReference>
<reference evidence="3 4" key="1">
    <citation type="submission" date="2016-06" db="EMBL/GenBank/DDBJ databases">
        <authorList>
            <consortium name="Pathogen Informatics"/>
        </authorList>
    </citation>
    <scope>NUCLEOTIDE SEQUENCE [LARGE SCALE GENOMIC DNA]</scope>
    <source>
        <strain evidence="3">PmlGA01</strain>
    </source>
</reference>
<dbReference type="InterPro" id="IPR036259">
    <property type="entry name" value="MFS_trans_sf"/>
</dbReference>
<feature type="transmembrane region" description="Helical" evidence="2">
    <location>
        <begin position="950"/>
        <end position="978"/>
    </location>
</feature>
<protein>
    <submittedName>
        <fullName evidence="3">Transporter, putative</fullName>
    </submittedName>
</protein>
<keyword evidence="2" id="KW-0472">Membrane</keyword>
<organism evidence="3 4">
    <name type="scientific">Plasmodium malariae</name>
    <dbReference type="NCBI Taxonomy" id="5858"/>
    <lineage>
        <taxon>Eukaryota</taxon>
        <taxon>Sar</taxon>
        <taxon>Alveolata</taxon>
        <taxon>Apicomplexa</taxon>
        <taxon>Aconoidasida</taxon>
        <taxon>Haemosporida</taxon>
        <taxon>Plasmodiidae</taxon>
        <taxon>Plasmodium</taxon>
        <taxon>Plasmodium (Plasmodium)</taxon>
    </lineage>
</organism>
<evidence type="ECO:0000313" key="4">
    <source>
        <dbReference type="Proteomes" id="UP000219799"/>
    </source>
</evidence>